<organism evidence="2 3">
    <name type="scientific">Paenibacillus cisolokensis</name>
    <dbReference type="NCBI Taxonomy" id="1658519"/>
    <lineage>
        <taxon>Bacteria</taxon>
        <taxon>Bacillati</taxon>
        <taxon>Bacillota</taxon>
        <taxon>Bacilli</taxon>
        <taxon>Bacillales</taxon>
        <taxon>Paenibacillaceae</taxon>
        <taxon>Paenibacillus</taxon>
    </lineage>
</organism>
<protein>
    <recommendedName>
        <fullName evidence="1">Spore germination GerAC-like C-terminal domain-containing protein</fullName>
    </recommendedName>
</protein>
<reference evidence="2 3" key="1">
    <citation type="submission" date="2021-04" db="EMBL/GenBank/DDBJ databases">
        <title>Draft genome sequence of Paenibacillus cisolokensis, LC2-13A.</title>
        <authorList>
            <person name="Uke A."/>
            <person name="Chhe C."/>
            <person name="Baramee S."/>
            <person name="Kosugi A."/>
        </authorList>
    </citation>
    <scope>NUCLEOTIDE SEQUENCE [LARGE SCALE GENOMIC DNA]</scope>
    <source>
        <strain evidence="2 3">LC2-13A</strain>
    </source>
</reference>
<evidence type="ECO:0000259" key="1">
    <source>
        <dbReference type="Pfam" id="PF05504"/>
    </source>
</evidence>
<feature type="domain" description="Spore germination GerAC-like C-terminal" evidence="1">
    <location>
        <begin position="23"/>
        <end position="145"/>
    </location>
</feature>
<dbReference type="EMBL" id="BOVJ01000106">
    <property type="protein sequence ID" value="GIQ64767.1"/>
    <property type="molecule type" value="Genomic_DNA"/>
</dbReference>
<evidence type="ECO:0000313" key="3">
    <source>
        <dbReference type="Proteomes" id="UP000680304"/>
    </source>
</evidence>
<dbReference type="InterPro" id="IPR038501">
    <property type="entry name" value="Spore_GerAC_C_sf"/>
</dbReference>
<dbReference type="InterPro" id="IPR046953">
    <property type="entry name" value="Spore_GerAC-like_C"/>
</dbReference>
<sequence>MYDPYADPIMPLFSVEGKDFVYKGTALFQDDRMIDVIHPPEDLYFQMLSRKNRQLKIIPMPAMQTAIGEVYTTRHIRFSRSFREVRIDVTLKGRVEEYKENTNLSDSADTASWVRSLESHVESEMNRLIRRIQSQSIDPISAGKHTLGLASRPFSGENGGNVGLIYRFA</sequence>
<dbReference type="Proteomes" id="UP000680304">
    <property type="component" value="Unassembled WGS sequence"/>
</dbReference>
<dbReference type="RefSeq" id="WP_213529314.1">
    <property type="nucleotide sequence ID" value="NZ_BOVJ01000106.1"/>
</dbReference>
<name>A0ABQ4N9B2_9BACL</name>
<gene>
    <name evidence="2" type="ORF">PACILC2_33350</name>
</gene>
<evidence type="ECO:0000313" key="2">
    <source>
        <dbReference type="EMBL" id="GIQ64767.1"/>
    </source>
</evidence>
<keyword evidence="3" id="KW-1185">Reference proteome</keyword>
<comment type="caution">
    <text evidence="2">The sequence shown here is derived from an EMBL/GenBank/DDBJ whole genome shotgun (WGS) entry which is preliminary data.</text>
</comment>
<proteinExistence type="predicted"/>
<dbReference type="Gene3D" id="3.30.300.210">
    <property type="entry name" value="Nutrient germinant receptor protein C, domain 3"/>
    <property type="match status" value="1"/>
</dbReference>
<dbReference type="Pfam" id="PF05504">
    <property type="entry name" value="Spore_GerAC"/>
    <property type="match status" value="1"/>
</dbReference>
<accession>A0ABQ4N9B2</accession>